<evidence type="ECO:0000259" key="2">
    <source>
        <dbReference type="Pfam" id="PF26116"/>
    </source>
</evidence>
<dbReference type="AlphaFoldDB" id="G0UW13"/>
<protein>
    <recommendedName>
        <fullName evidence="2">FAM13A-like domain-containing protein</fullName>
    </recommendedName>
</protein>
<feature type="domain" description="FAM13A-like" evidence="2">
    <location>
        <begin position="106"/>
        <end position="158"/>
    </location>
</feature>
<sequence length="214" mass="23927">MDPKDYLLQIVAQTVDALSFTQTHVIDEDFRAHNRATMDSVRSLQREQHNRVEQVYGPQSPSSDSLAQQLLSCYRGEITMLELGRGKEDRDSVELVSDLAISMSHDQCLALKREMKQRIHEWERVFREERGVAVATRDKAVLRHVYELYRLVKNRLRSEESPPNGEDVGNPNTAIGQQAPHQGQGLMHPSGGYGDRAGLPGGRVMTAGGLPPAV</sequence>
<gene>
    <name evidence="3" type="ORF">TCIL3000_10_3400</name>
</gene>
<dbReference type="VEuPathDB" id="TriTrypDB:TcIL3000_10_3400"/>
<evidence type="ECO:0000313" key="3">
    <source>
        <dbReference type="EMBL" id="CCC93579.1"/>
    </source>
</evidence>
<accession>G0UW13</accession>
<dbReference type="Pfam" id="PF26116">
    <property type="entry name" value="FAM13A"/>
    <property type="match status" value="1"/>
</dbReference>
<dbReference type="InterPro" id="IPR059029">
    <property type="entry name" value="FAM13A_dom"/>
</dbReference>
<reference evidence="3" key="1">
    <citation type="journal article" date="2012" name="Proc. Natl. Acad. Sci. U.S.A.">
        <title>Antigenic diversity is generated by distinct evolutionary mechanisms in African trypanosome species.</title>
        <authorList>
            <person name="Jackson A.P."/>
            <person name="Berry A."/>
            <person name="Aslett M."/>
            <person name="Allison H.C."/>
            <person name="Burton P."/>
            <person name="Vavrova-Anderson J."/>
            <person name="Brown R."/>
            <person name="Browne H."/>
            <person name="Corton N."/>
            <person name="Hauser H."/>
            <person name="Gamble J."/>
            <person name="Gilderthorp R."/>
            <person name="Marcello L."/>
            <person name="McQuillan J."/>
            <person name="Otto T.D."/>
            <person name="Quail M.A."/>
            <person name="Sanders M.J."/>
            <person name="van Tonder A."/>
            <person name="Ginger M.L."/>
            <person name="Field M.C."/>
            <person name="Barry J.D."/>
            <person name="Hertz-Fowler C."/>
            <person name="Berriman M."/>
        </authorList>
    </citation>
    <scope>NUCLEOTIDE SEQUENCE</scope>
    <source>
        <strain evidence="3">IL3000</strain>
    </source>
</reference>
<feature type="compositionally biased region" description="Polar residues" evidence="1">
    <location>
        <begin position="170"/>
        <end position="181"/>
    </location>
</feature>
<dbReference type="EMBL" id="HE575323">
    <property type="protein sequence ID" value="CCC93579.1"/>
    <property type="molecule type" value="Genomic_DNA"/>
</dbReference>
<organism evidence="3">
    <name type="scientific">Trypanosoma congolense (strain IL3000)</name>
    <dbReference type="NCBI Taxonomy" id="1068625"/>
    <lineage>
        <taxon>Eukaryota</taxon>
        <taxon>Discoba</taxon>
        <taxon>Euglenozoa</taxon>
        <taxon>Kinetoplastea</taxon>
        <taxon>Metakinetoplastina</taxon>
        <taxon>Trypanosomatida</taxon>
        <taxon>Trypanosomatidae</taxon>
        <taxon>Trypanosoma</taxon>
        <taxon>Nannomonas</taxon>
    </lineage>
</organism>
<feature type="compositionally biased region" description="Gly residues" evidence="1">
    <location>
        <begin position="191"/>
        <end position="201"/>
    </location>
</feature>
<feature type="region of interest" description="Disordered" evidence="1">
    <location>
        <begin position="157"/>
        <end position="214"/>
    </location>
</feature>
<evidence type="ECO:0000256" key="1">
    <source>
        <dbReference type="SAM" id="MobiDB-lite"/>
    </source>
</evidence>
<proteinExistence type="predicted"/>
<name>G0UW13_TRYCI</name>